<keyword evidence="7" id="KW-1185">Reference proteome</keyword>
<dbReference type="PANTHER" id="PTHR43024">
    <property type="entry name" value="UDP-N-ACETYLMURAMOYL-TRIPEPTIDE--D-ALANYL-D-ALANINE LIGASE"/>
    <property type="match status" value="1"/>
</dbReference>
<dbReference type="GO" id="GO:0016874">
    <property type="term" value="F:ligase activity"/>
    <property type="evidence" value="ECO:0007669"/>
    <property type="project" value="UniProtKB-KW"/>
</dbReference>
<dbReference type="RefSeq" id="WP_269884306.1">
    <property type="nucleotide sequence ID" value="NZ_JAQAGZ010000019.1"/>
</dbReference>
<protein>
    <submittedName>
        <fullName evidence="6">UDP-N-acetylmuramoyl-tripeptide--D-alanyl-D-alanine ligase</fullName>
    </submittedName>
</protein>
<feature type="domain" description="Mur ligase central" evidence="5">
    <location>
        <begin position="11"/>
        <end position="198"/>
    </location>
</feature>
<dbReference type="InterPro" id="IPR036565">
    <property type="entry name" value="Mur-like_cat_sf"/>
</dbReference>
<dbReference type="InterPro" id="IPR036615">
    <property type="entry name" value="Mur_ligase_C_dom_sf"/>
</dbReference>
<dbReference type="InterPro" id="IPR004101">
    <property type="entry name" value="Mur_ligase_C"/>
</dbReference>
<evidence type="ECO:0000259" key="5">
    <source>
        <dbReference type="Pfam" id="PF08245"/>
    </source>
</evidence>
<dbReference type="SUPFAM" id="SSF53244">
    <property type="entry name" value="MurD-like peptide ligases, peptide-binding domain"/>
    <property type="match status" value="1"/>
</dbReference>
<dbReference type="Gene3D" id="3.90.190.20">
    <property type="entry name" value="Mur ligase, C-terminal domain"/>
    <property type="match status" value="1"/>
</dbReference>
<gene>
    <name evidence="6" type="ORF">O9H85_25875</name>
</gene>
<sequence length="363" mass="40188">MPKFSRPVIAVTGSAGKTTTKEMIASILRTRWNIFKSHSNQNLPPSTRRHIKQIRKQDRAAVLEFGMLKPGHIKAHCKVIQPSIGVITNVGTAHIGNVGNRVEGIARAKSELIRYMNPKGTLVVNADDRNSGLLATQDFQGKRIRIGIRNKADYKAHSIHSTRRGVSFRVRLDGKDTEFFIPCLGDHNVYNALNAIAVTHRLRFTAKEIKTGLARYPIPYRRLVRTELPNRVTLIDDTFSSNPNAAKAALDVLASIGRQRTIAVIGYMKDLGDYAVKGHKDVGRHASRKRVTRLFTVGSLARHIAQGAKEAGLPANRIRCFTSKPELHKALAAAIKPDTAILVKGTHLLKLEQTVAFLKKSKT</sequence>
<keyword evidence="1 6" id="KW-0436">Ligase</keyword>
<keyword evidence="2" id="KW-0547">Nucleotide-binding</keyword>
<reference evidence="6 7" key="1">
    <citation type="submission" date="2022-12" db="EMBL/GenBank/DDBJ databases">
        <title>Draft genome sequence of Paenibacillus sp. dW9.</title>
        <authorList>
            <person name="Choi E.-W."/>
            <person name="Kim D.-U."/>
        </authorList>
    </citation>
    <scope>NUCLEOTIDE SEQUENCE [LARGE SCALE GENOMIC DNA]</scope>
    <source>
        <strain evidence="7">dW9</strain>
    </source>
</reference>
<dbReference type="SUPFAM" id="SSF53623">
    <property type="entry name" value="MurD-like peptide ligases, catalytic domain"/>
    <property type="match status" value="1"/>
</dbReference>
<dbReference type="Proteomes" id="UP001527882">
    <property type="component" value="Unassembled WGS sequence"/>
</dbReference>
<comment type="caution">
    <text evidence="6">The sequence shown here is derived from an EMBL/GenBank/DDBJ whole genome shotgun (WGS) entry which is preliminary data.</text>
</comment>
<evidence type="ECO:0000256" key="1">
    <source>
        <dbReference type="ARBA" id="ARBA00022598"/>
    </source>
</evidence>
<accession>A0ABT4QFX2</accession>
<evidence type="ECO:0000313" key="7">
    <source>
        <dbReference type="Proteomes" id="UP001527882"/>
    </source>
</evidence>
<dbReference type="EMBL" id="JAQAGZ010000019">
    <property type="protein sequence ID" value="MCZ8515778.1"/>
    <property type="molecule type" value="Genomic_DNA"/>
</dbReference>
<keyword evidence="3" id="KW-0067">ATP-binding</keyword>
<evidence type="ECO:0000256" key="2">
    <source>
        <dbReference type="ARBA" id="ARBA00022741"/>
    </source>
</evidence>
<dbReference type="PANTHER" id="PTHR43024:SF1">
    <property type="entry name" value="UDP-N-ACETYLMURAMOYL-TRIPEPTIDE--D-ALANYL-D-ALANINE LIGASE"/>
    <property type="match status" value="1"/>
</dbReference>
<evidence type="ECO:0000313" key="6">
    <source>
        <dbReference type="EMBL" id="MCZ8515778.1"/>
    </source>
</evidence>
<organism evidence="6 7">
    <name type="scientific">Paenibacillus gyeongsangnamensis</name>
    <dbReference type="NCBI Taxonomy" id="3388067"/>
    <lineage>
        <taxon>Bacteria</taxon>
        <taxon>Bacillati</taxon>
        <taxon>Bacillota</taxon>
        <taxon>Bacilli</taxon>
        <taxon>Bacillales</taxon>
        <taxon>Paenibacillaceae</taxon>
        <taxon>Paenibacillus</taxon>
    </lineage>
</organism>
<dbReference type="Gene3D" id="3.40.1190.10">
    <property type="entry name" value="Mur-like, catalytic domain"/>
    <property type="match status" value="1"/>
</dbReference>
<proteinExistence type="predicted"/>
<dbReference type="InterPro" id="IPR051046">
    <property type="entry name" value="MurCDEF_CellWall_CoF430Synth"/>
</dbReference>
<dbReference type="Pfam" id="PF08245">
    <property type="entry name" value="Mur_ligase_M"/>
    <property type="match status" value="1"/>
</dbReference>
<name>A0ABT4QFX2_9BACL</name>
<dbReference type="InterPro" id="IPR013221">
    <property type="entry name" value="Mur_ligase_cen"/>
</dbReference>
<feature type="domain" description="Mur ligase C-terminal" evidence="4">
    <location>
        <begin position="222"/>
        <end position="346"/>
    </location>
</feature>
<evidence type="ECO:0000256" key="3">
    <source>
        <dbReference type="ARBA" id="ARBA00022840"/>
    </source>
</evidence>
<dbReference type="Pfam" id="PF02875">
    <property type="entry name" value="Mur_ligase_C"/>
    <property type="match status" value="1"/>
</dbReference>
<evidence type="ECO:0000259" key="4">
    <source>
        <dbReference type="Pfam" id="PF02875"/>
    </source>
</evidence>